<comment type="similarity">
    <text evidence="9">Belongs to the metallo-dependent hydrolases superfamily. Adenosine and AMP deaminases family. Adenosine deaminase subfamily.</text>
</comment>
<dbReference type="Gene3D" id="3.20.20.140">
    <property type="entry name" value="Metal-dependent hydrolases"/>
    <property type="match status" value="1"/>
</dbReference>
<feature type="binding site" evidence="9">
    <location>
        <position position="170"/>
    </location>
    <ligand>
        <name>substrate</name>
    </ligand>
</feature>
<reference evidence="11 12" key="1">
    <citation type="submission" date="2019-09" db="EMBL/GenBank/DDBJ databases">
        <title>Genome of Aliivibrio finisterrensis LMG 23869 (type strain).</title>
        <authorList>
            <person name="Bowman J.P."/>
        </authorList>
    </citation>
    <scope>NUCLEOTIDE SEQUENCE [LARGE SCALE GENOMIC DNA]</scope>
    <source>
        <strain evidence="11 12">LMG 23869</strain>
    </source>
</reference>
<protein>
    <recommendedName>
        <fullName evidence="1 9">Adenosine deaminase</fullName>
        <ecNumber evidence="1 9">3.5.4.4</ecNumber>
    </recommendedName>
    <alternativeName>
        <fullName evidence="6 9">Adenosine aminohydrolase</fullName>
    </alternativeName>
</protein>
<dbReference type="FunFam" id="3.20.20.140:FF:000009">
    <property type="entry name" value="Adenosine deaminase"/>
    <property type="match status" value="1"/>
</dbReference>
<proteinExistence type="inferred from homology"/>
<comment type="cofactor">
    <cofactor evidence="9">
        <name>Zn(2+)</name>
        <dbReference type="ChEBI" id="CHEBI:29105"/>
    </cofactor>
    <text evidence="9">Binds 1 zinc ion per subunit.</text>
</comment>
<evidence type="ECO:0000259" key="10">
    <source>
        <dbReference type="Pfam" id="PF00962"/>
    </source>
</evidence>
<feature type="binding site" evidence="9">
    <location>
        <position position="16"/>
    </location>
    <ligand>
        <name>substrate</name>
    </ligand>
</feature>
<feature type="binding site" evidence="9">
    <location>
        <position position="14"/>
    </location>
    <ligand>
        <name>Zn(2+)</name>
        <dbReference type="ChEBI" id="CHEBI:29105"/>
        <note>catalytic</note>
    </ligand>
</feature>
<dbReference type="NCBIfam" id="TIGR01430">
    <property type="entry name" value="aden_deam"/>
    <property type="match status" value="1"/>
</dbReference>
<evidence type="ECO:0000313" key="11">
    <source>
        <dbReference type="EMBL" id="KAB2824874.1"/>
    </source>
</evidence>
<evidence type="ECO:0000256" key="3">
    <source>
        <dbReference type="ARBA" id="ARBA00022801"/>
    </source>
</evidence>
<feature type="active site" description="Proton donor" evidence="9">
    <location>
        <position position="200"/>
    </location>
</feature>
<dbReference type="EMBL" id="WBVP01000007">
    <property type="protein sequence ID" value="KAB2824874.1"/>
    <property type="molecule type" value="Genomic_DNA"/>
</dbReference>
<evidence type="ECO:0000256" key="1">
    <source>
        <dbReference type="ARBA" id="ARBA00012784"/>
    </source>
</evidence>
<evidence type="ECO:0000256" key="2">
    <source>
        <dbReference type="ARBA" id="ARBA00022723"/>
    </source>
</evidence>
<dbReference type="Proteomes" id="UP000434870">
    <property type="component" value="Unassembled WGS sequence"/>
</dbReference>
<dbReference type="AlphaFoldDB" id="A0A6N6RTC1"/>
<feature type="domain" description="Adenosine deaminase" evidence="10">
    <location>
        <begin position="7"/>
        <end position="330"/>
    </location>
</feature>
<feature type="binding site" evidence="9">
    <location>
        <position position="279"/>
    </location>
    <ligand>
        <name>substrate</name>
    </ligand>
</feature>
<dbReference type="SUPFAM" id="SSF51556">
    <property type="entry name" value="Metallo-dependent hydrolases"/>
    <property type="match status" value="1"/>
</dbReference>
<keyword evidence="4 9" id="KW-0862">Zinc</keyword>
<evidence type="ECO:0000256" key="9">
    <source>
        <dbReference type="HAMAP-Rule" id="MF_00540"/>
    </source>
</evidence>
<feature type="binding site" evidence="9">
    <location>
        <position position="197"/>
    </location>
    <ligand>
        <name>Zn(2+)</name>
        <dbReference type="ChEBI" id="CHEBI:29105"/>
        <note>catalytic</note>
    </ligand>
</feature>
<dbReference type="InterPro" id="IPR028893">
    <property type="entry name" value="A_deaminase"/>
</dbReference>
<keyword evidence="2 9" id="KW-0479">Metal-binding</keyword>
<dbReference type="GO" id="GO:0006154">
    <property type="term" value="P:adenosine catabolic process"/>
    <property type="evidence" value="ECO:0007669"/>
    <property type="project" value="TreeGrafter"/>
</dbReference>
<dbReference type="GO" id="GO:0009168">
    <property type="term" value="P:purine ribonucleoside monophosphate biosynthetic process"/>
    <property type="evidence" value="ECO:0007669"/>
    <property type="project" value="UniProtKB-UniRule"/>
</dbReference>
<feature type="site" description="Important for catalytic activity" evidence="9">
    <location>
        <position position="221"/>
    </location>
</feature>
<dbReference type="EC" id="3.5.4.4" evidence="1 9"/>
<accession>A0A6N6RTC1</accession>
<evidence type="ECO:0000256" key="5">
    <source>
        <dbReference type="ARBA" id="ARBA00023080"/>
    </source>
</evidence>
<dbReference type="GO" id="GO:0005829">
    <property type="term" value="C:cytosol"/>
    <property type="evidence" value="ECO:0007669"/>
    <property type="project" value="TreeGrafter"/>
</dbReference>
<keyword evidence="5 9" id="KW-0546">Nucleotide metabolism</keyword>
<dbReference type="RefSeq" id="WP_151654923.1">
    <property type="nucleotide sequence ID" value="NZ_WBVP01000007.1"/>
</dbReference>
<gene>
    <name evidence="9" type="primary">add</name>
    <name evidence="11" type="ORF">F8B77_08015</name>
</gene>
<dbReference type="PANTHER" id="PTHR11409">
    <property type="entry name" value="ADENOSINE DEAMINASE"/>
    <property type="match status" value="1"/>
</dbReference>
<name>A0A6N6RTC1_9GAMM</name>
<dbReference type="GO" id="GO:0008270">
    <property type="term" value="F:zinc ion binding"/>
    <property type="evidence" value="ECO:0007669"/>
    <property type="project" value="UniProtKB-UniRule"/>
</dbReference>
<comment type="catalytic activity">
    <reaction evidence="7">
        <text>adenosine + H2O + H(+) = inosine + NH4(+)</text>
        <dbReference type="Rhea" id="RHEA:24408"/>
        <dbReference type="ChEBI" id="CHEBI:15377"/>
        <dbReference type="ChEBI" id="CHEBI:15378"/>
        <dbReference type="ChEBI" id="CHEBI:16335"/>
        <dbReference type="ChEBI" id="CHEBI:17596"/>
        <dbReference type="ChEBI" id="CHEBI:28938"/>
        <dbReference type="EC" id="3.5.4.4"/>
    </reaction>
    <physiologicalReaction direction="left-to-right" evidence="7">
        <dbReference type="Rhea" id="RHEA:24409"/>
    </physiologicalReaction>
</comment>
<feature type="binding site" evidence="9">
    <location>
        <position position="14"/>
    </location>
    <ligand>
        <name>substrate</name>
    </ligand>
</feature>
<organism evidence="11 12">
    <name type="scientific">Aliivibrio finisterrensis</name>
    <dbReference type="NCBI Taxonomy" id="511998"/>
    <lineage>
        <taxon>Bacteria</taxon>
        <taxon>Pseudomonadati</taxon>
        <taxon>Pseudomonadota</taxon>
        <taxon>Gammaproteobacteria</taxon>
        <taxon>Vibrionales</taxon>
        <taxon>Vibrionaceae</taxon>
        <taxon>Aliivibrio</taxon>
    </lineage>
</organism>
<dbReference type="NCBIfam" id="NF006846">
    <property type="entry name" value="PRK09358.1-1"/>
    <property type="match status" value="1"/>
</dbReference>
<evidence type="ECO:0000313" key="12">
    <source>
        <dbReference type="Proteomes" id="UP000434870"/>
    </source>
</evidence>
<dbReference type="Pfam" id="PF00962">
    <property type="entry name" value="A_deaminase"/>
    <property type="match status" value="1"/>
</dbReference>
<comment type="function">
    <text evidence="9">Catalyzes the hydrolytic deamination of adenosine and 2-deoxyadenosine.</text>
</comment>
<dbReference type="PANTHER" id="PTHR11409:SF43">
    <property type="entry name" value="ADENOSINE DEAMINASE"/>
    <property type="match status" value="1"/>
</dbReference>
<feature type="binding site" evidence="9">
    <location>
        <position position="278"/>
    </location>
    <ligand>
        <name>Zn(2+)</name>
        <dbReference type="ChEBI" id="CHEBI:29105"/>
        <note>catalytic</note>
    </ligand>
</feature>
<evidence type="ECO:0000256" key="8">
    <source>
        <dbReference type="ARBA" id="ARBA00049213"/>
    </source>
</evidence>
<comment type="catalytic activity">
    <reaction evidence="8">
        <text>2'-deoxyadenosine + H2O + H(+) = 2'-deoxyinosine + NH4(+)</text>
        <dbReference type="Rhea" id="RHEA:28190"/>
        <dbReference type="ChEBI" id="CHEBI:15377"/>
        <dbReference type="ChEBI" id="CHEBI:15378"/>
        <dbReference type="ChEBI" id="CHEBI:17256"/>
        <dbReference type="ChEBI" id="CHEBI:28938"/>
        <dbReference type="ChEBI" id="CHEBI:28997"/>
        <dbReference type="EC" id="3.5.4.4"/>
    </reaction>
    <physiologicalReaction direction="left-to-right" evidence="8">
        <dbReference type="Rhea" id="RHEA:28191"/>
    </physiologicalReaction>
</comment>
<dbReference type="HAMAP" id="MF_00540">
    <property type="entry name" value="A_deaminase"/>
    <property type="match status" value="1"/>
</dbReference>
<dbReference type="InterPro" id="IPR001365">
    <property type="entry name" value="A_deaminase_dom"/>
</dbReference>
<feature type="binding site" evidence="9">
    <location>
        <position position="12"/>
    </location>
    <ligand>
        <name>Zn(2+)</name>
        <dbReference type="ChEBI" id="CHEBI:29105"/>
        <note>catalytic</note>
    </ligand>
</feature>
<dbReference type="GO" id="GO:0004000">
    <property type="term" value="F:adenosine deaminase activity"/>
    <property type="evidence" value="ECO:0007669"/>
    <property type="project" value="UniProtKB-UniRule"/>
</dbReference>
<dbReference type="GO" id="GO:0043103">
    <property type="term" value="P:hypoxanthine salvage"/>
    <property type="evidence" value="ECO:0007669"/>
    <property type="project" value="TreeGrafter"/>
</dbReference>
<sequence length="333" mass="36486">MITKTLPLTDLHRHLDGNIRIETILDLGQKFGLELPAYDLEALRPHVQIVEAEPSLVAFLSKLDWGVAVLGDLDACRRVAYENVQDAMNAQIDYAELRFSPYYMAMKHNLPIAGVVEAVVDGVEAGCKDFGVKANLIGIMSRTFGQDACQQELDGLLTQKNKLVAIDLAGDELGQPGDRFVSHFKQVRDAGLRVTVHAGEAAGAESMWQAINELGAVRIGHGVKAIEDPKLMEYLAKNNIGIESCLTSNIQTSTVASFESHPIKTFLNYGVKVCLNTDDPAVEGIELPYEYEVAAPKVGLTQEQLRQIQVNGLDLAFLNNAEKQALRDMAAKR</sequence>
<dbReference type="InterPro" id="IPR006330">
    <property type="entry name" value="Ado/ade_deaminase"/>
</dbReference>
<evidence type="ECO:0000256" key="7">
    <source>
        <dbReference type="ARBA" id="ARBA00047989"/>
    </source>
</evidence>
<comment type="caution">
    <text evidence="11">The sequence shown here is derived from an EMBL/GenBank/DDBJ whole genome shotgun (WGS) entry which is preliminary data.</text>
</comment>
<dbReference type="GO" id="GO:0009117">
    <property type="term" value="P:nucleotide metabolic process"/>
    <property type="evidence" value="ECO:0007669"/>
    <property type="project" value="UniProtKB-KW"/>
</dbReference>
<dbReference type="GO" id="GO:0046103">
    <property type="term" value="P:inosine biosynthetic process"/>
    <property type="evidence" value="ECO:0007669"/>
    <property type="project" value="TreeGrafter"/>
</dbReference>
<keyword evidence="3 9" id="KW-0378">Hydrolase</keyword>
<dbReference type="InterPro" id="IPR032466">
    <property type="entry name" value="Metal_Hydrolase"/>
</dbReference>
<evidence type="ECO:0000256" key="6">
    <source>
        <dbReference type="ARBA" id="ARBA00031852"/>
    </source>
</evidence>
<evidence type="ECO:0000256" key="4">
    <source>
        <dbReference type="ARBA" id="ARBA00022833"/>
    </source>
</evidence>